<evidence type="ECO:0000313" key="9">
    <source>
        <dbReference type="EMBL" id="RCU46515.1"/>
    </source>
</evidence>
<evidence type="ECO:0000256" key="3">
    <source>
        <dbReference type="PROSITE-ProRule" id="PRU00284"/>
    </source>
</evidence>
<dbReference type="GO" id="GO:0016020">
    <property type="term" value="C:membrane"/>
    <property type="evidence" value="ECO:0007669"/>
    <property type="project" value="InterPro"/>
</dbReference>
<organism evidence="9 10">
    <name type="scientific">Haloplanus salinus</name>
    <dbReference type="NCBI Taxonomy" id="1126245"/>
    <lineage>
        <taxon>Archaea</taxon>
        <taxon>Methanobacteriati</taxon>
        <taxon>Methanobacteriota</taxon>
        <taxon>Stenosarchaea group</taxon>
        <taxon>Halobacteria</taxon>
        <taxon>Halobacteriales</taxon>
        <taxon>Haloferacaceae</taxon>
        <taxon>Haloplanus</taxon>
    </lineage>
</organism>
<feature type="compositionally biased region" description="Low complexity" evidence="5">
    <location>
        <begin position="336"/>
        <end position="347"/>
    </location>
</feature>
<feature type="region of interest" description="Disordered" evidence="5">
    <location>
        <begin position="319"/>
        <end position="360"/>
    </location>
</feature>
<protein>
    <submittedName>
        <fullName evidence="9">Methyl-accepting chemotaxis protein</fullName>
    </submittedName>
</protein>
<dbReference type="SMART" id="SM00283">
    <property type="entry name" value="MA"/>
    <property type="match status" value="1"/>
</dbReference>
<dbReference type="GO" id="GO:0007165">
    <property type="term" value="P:signal transduction"/>
    <property type="evidence" value="ECO:0007669"/>
    <property type="project" value="UniProtKB-KW"/>
</dbReference>
<dbReference type="SMART" id="SM00304">
    <property type="entry name" value="HAMP"/>
    <property type="match status" value="1"/>
</dbReference>
<feature type="transmembrane region" description="Helical" evidence="6">
    <location>
        <begin position="176"/>
        <end position="196"/>
    </location>
</feature>
<evidence type="ECO:0000256" key="6">
    <source>
        <dbReference type="SAM" id="Phobius"/>
    </source>
</evidence>
<dbReference type="Gene3D" id="1.10.287.950">
    <property type="entry name" value="Methyl-accepting chemotaxis protein"/>
    <property type="match status" value="1"/>
</dbReference>
<name>A0A368NAC0_9EURY</name>
<dbReference type="Pfam" id="PF00015">
    <property type="entry name" value="MCPsignal"/>
    <property type="match status" value="1"/>
</dbReference>
<dbReference type="CDD" id="cd11386">
    <property type="entry name" value="MCP_signal"/>
    <property type="match status" value="1"/>
</dbReference>
<dbReference type="Gene3D" id="6.10.340.10">
    <property type="match status" value="1"/>
</dbReference>
<feature type="transmembrane region" description="Helical" evidence="6">
    <location>
        <begin position="35"/>
        <end position="53"/>
    </location>
</feature>
<reference evidence="9 10" key="1">
    <citation type="submission" date="2018-07" db="EMBL/GenBank/DDBJ databases">
        <title>Genome sequences of Haloplanus salinus JCM 18368T.</title>
        <authorList>
            <person name="Kim Y.B."/>
            <person name="Roh S.W."/>
        </authorList>
    </citation>
    <scope>NUCLEOTIDE SEQUENCE [LARGE SCALE GENOMIC DNA]</scope>
    <source>
        <strain evidence="9 10">JCM 18368</strain>
    </source>
</reference>
<dbReference type="PROSITE" id="PS50111">
    <property type="entry name" value="CHEMOTAXIS_TRANSDUC_2"/>
    <property type="match status" value="1"/>
</dbReference>
<keyword evidence="6" id="KW-0812">Transmembrane</keyword>
<gene>
    <name evidence="9" type="ORF">DU504_03840</name>
</gene>
<dbReference type="InterPro" id="IPR003660">
    <property type="entry name" value="HAMP_dom"/>
</dbReference>
<evidence type="ECO:0000256" key="2">
    <source>
        <dbReference type="ARBA" id="ARBA00029447"/>
    </source>
</evidence>
<dbReference type="PANTHER" id="PTHR32089:SF112">
    <property type="entry name" value="LYSOZYME-LIKE PROTEIN-RELATED"/>
    <property type="match status" value="1"/>
</dbReference>
<comment type="similarity">
    <text evidence="2">Belongs to the methyl-accepting chemotaxis (MCP) protein family.</text>
</comment>
<feature type="region of interest" description="Disordered" evidence="5">
    <location>
        <begin position="617"/>
        <end position="643"/>
    </location>
</feature>
<dbReference type="InterPro" id="IPR004089">
    <property type="entry name" value="MCPsignal_dom"/>
</dbReference>
<comment type="caution">
    <text evidence="9">The sequence shown here is derived from an EMBL/GenBank/DDBJ whole genome shotgun (WGS) entry which is preliminary data.</text>
</comment>
<feature type="transmembrane region" description="Helical" evidence="6">
    <location>
        <begin position="73"/>
        <end position="92"/>
    </location>
</feature>
<feature type="domain" description="Methyl-accepting transducer" evidence="7">
    <location>
        <begin position="328"/>
        <end position="564"/>
    </location>
</feature>
<evidence type="ECO:0000259" key="7">
    <source>
        <dbReference type="PROSITE" id="PS50111"/>
    </source>
</evidence>
<accession>A0A368NAC0</accession>
<dbReference type="Proteomes" id="UP000252189">
    <property type="component" value="Unassembled WGS sequence"/>
</dbReference>
<evidence type="ECO:0000256" key="5">
    <source>
        <dbReference type="SAM" id="MobiDB-lite"/>
    </source>
</evidence>
<keyword evidence="6" id="KW-1133">Transmembrane helix</keyword>
<dbReference type="RefSeq" id="WP_114448067.1">
    <property type="nucleotide sequence ID" value="NZ_QPHM01000001.1"/>
</dbReference>
<feature type="domain" description="HAMP" evidence="8">
    <location>
        <begin position="266"/>
        <end position="309"/>
    </location>
</feature>
<keyword evidence="6" id="KW-0472">Membrane</keyword>
<evidence type="ECO:0000259" key="8">
    <source>
        <dbReference type="PROSITE" id="PS50885"/>
    </source>
</evidence>
<dbReference type="CDD" id="cd06225">
    <property type="entry name" value="HAMP"/>
    <property type="match status" value="1"/>
</dbReference>
<keyword evidence="10" id="KW-1185">Reference proteome</keyword>
<evidence type="ECO:0000256" key="4">
    <source>
        <dbReference type="SAM" id="Coils"/>
    </source>
</evidence>
<keyword evidence="4" id="KW-0175">Coiled coil</keyword>
<feature type="transmembrane region" description="Helical" evidence="6">
    <location>
        <begin position="99"/>
        <end position="119"/>
    </location>
</feature>
<dbReference type="SUPFAM" id="SSF58104">
    <property type="entry name" value="Methyl-accepting chemotaxis protein (MCP) signaling domain"/>
    <property type="match status" value="1"/>
</dbReference>
<evidence type="ECO:0000256" key="1">
    <source>
        <dbReference type="ARBA" id="ARBA00023224"/>
    </source>
</evidence>
<proteinExistence type="inferred from homology"/>
<dbReference type="EMBL" id="QPHM01000001">
    <property type="protein sequence ID" value="RCU46515.1"/>
    <property type="molecule type" value="Genomic_DNA"/>
</dbReference>
<feature type="coiled-coil region" evidence="4">
    <location>
        <begin position="196"/>
        <end position="275"/>
    </location>
</feature>
<evidence type="ECO:0000313" key="10">
    <source>
        <dbReference type="Proteomes" id="UP000252189"/>
    </source>
</evidence>
<feature type="transmembrane region" description="Helical" evidence="6">
    <location>
        <begin position="139"/>
        <end position="156"/>
    </location>
</feature>
<dbReference type="PROSITE" id="PS50885">
    <property type="entry name" value="HAMP"/>
    <property type="match status" value="1"/>
</dbReference>
<dbReference type="PANTHER" id="PTHR32089">
    <property type="entry name" value="METHYL-ACCEPTING CHEMOTAXIS PROTEIN MCPB"/>
    <property type="match status" value="1"/>
</dbReference>
<dbReference type="AlphaFoldDB" id="A0A368NAC0"/>
<sequence length="643" mass="68697">MAVQTSDDRSKGGILDFIPDGSTIPDETWANRHKYFIVAVLAHVPVLLAIGLAEGTESAVTGMTLPSIPLEMLLLELGVITAFALAAAVPRLNRRLRTVLAATGLAFCSGTLVHVTGGYIEAHFHFFVAVGVVAIYEDWLPFGVGIGYVVVTHLLFGMVDPTRVYNHTAAQMHPWVWGFIHGGFVALLAGALTIHLSSIERSRQQARSELERARERAERIDDLQERQAEIEEKREAAEQLKEEAEQERREVEALNDHLEQKAESYREAMERAAAGDLTVRVDPTSRSEAMTDIAEAFNTMAADLEGTVARIRTFADDVAESSEEVTTGAEESQTASEQVSESIQSISTDADSQSENLREVASEMQSLSGTVEEVASSADEIATTSQKTAELGRSGREAATAAMTEMEAIEEKSTETTAEVESLATEIEEIGEIVDLINSIAEQTDMLALNASIEAARAGEAGEGFGVVANEIKGLAGEVSDATDEVESLIVDIQSSAETTVDDIQEMGDRVSAGATTIEEAFDALEDIASNVEESNQTIQEISAATDEQAASTEEVASMVDEVAGAADQVSDESENVSAAAEEQAASLTQVARNTQTLAERADELQTLLAEFTVRRDETSVDSAAGTMTSVSADGGLGHSNDD</sequence>
<keyword evidence="1 3" id="KW-0807">Transducer</keyword>
<feature type="region of interest" description="Disordered" evidence="5">
    <location>
        <begin position="374"/>
        <end position="393"/>
    </location>
</feature>